<keyword evidence="3" id="KW-1185">Reference proteome</keyword>
<dbReference type="AlphaFoldDB" id="A0AAE0ZEY9"/>
<evidence type="ECO:0000313" key="3">
    <source>
        <dbReference type="Proteomes" id="UP001283361"/>
    </source>
</evidence>
<name>A0AAE0ZEY9_9GAST</name>
<feature type="compositionally biased region" description="Polar residues" evidence="1">
    <location>
        <begin position="146"/>
        <end position="155"/>
    </location>
</feature>
<accession>A0AAE0ZEY9</accession>
<dbReference type="Proteomes" id="UP001283361">
    <property type="component" value="Unassembled WGS sequence"/>
</dbReference>
<feature type="region of interest" description="Disordered" evidence="1">
    <location>
        <begin position="127"/>
        <end position="155"/>
    </location>
</feature>
<evidence type="ECO:0000256" key="1">
    <source>
        <dbReference type="SAM" id="MobiDB-lite"/>
    </source>
</evidence>
<organism evidence="2 3">
    <name type="scientific">Elysia crispata</name>
    <name type="common">lettuce slug</name>
    <dbReference type="NCBI Taxonomy" id="231223"/>
    <lineage>
        <taxon>Eukaryota</taxon>
        <taxon>Metazoa</taxon>
        <taxon>Spiralia</taxon>
        <taxon>Lophotrochozoa</taxon>
        <taxon>Mollusca</taxon>
        <taxon>Gastropoda</taxon>
        <taxon>Heterobranchia</taxon>
        <taxon>Euthyneura</taxon>
        <taxon>Panpulmonata</taxon>
        <taxon>Sacoglossa</taxon>
        <taxon>Placobranchoidea</taxon>
        <taxon>Plakobranchidae</taxon>
        <taxon>Elysia</taxon>
    </lineage>
</organism>
<evidence type="ECO:0000313" key="2">
    <source>
        <dbReference type="EMBL" id="KAK3768154.1"/>
    </source>
</evidence>
<sequence>MKNSVPCLWRASPDSCVVTSSDCDKKASSLSSKACLVPERESATCDAHLHGEPDSTSDGCWENSKQNSNLANEKLCNNEKVKRGIPASNERESKVSDVCERFRHDLHLCSSCKSVDSLESQFNLAKTDRASTAKKSQLYKARQSIHKNISSQSLP</sequence>
<proteinExistence type="predicted"/>
<gene>
    <name evidence="2" type="ORF">RRG08_010824</name>
</gene>
<dbReference type="EMBL" id="JAWDGP010004066">
    <property type="protein sequence ID" value="KAK3768154.1"/>
    <property type="molecule type" value="Genomic_DNA"/>
</dbReference>
<comment type="caution">
    <text evidence="2">The sequence shown here is derived from an EMBL/GenBank/DDBJ whole genome shotgun (WGS) entry which is preliminary data.</text>
</comment>
<reference evidence="2" key="1">
    <citation type="journal article" date="2023" name="G3 (Bethesda)">
        <title>A reference genome for the long-term kleptoplast-retaining sea slug Elysia crispata morphotype clarki.</title>
        <authorList>
            <person name="Eastman K.E."/>
            <person name="Pendleton A.L."/>
            <person name="Shaikh M.A."/>
            <person name="Suttiyut T."/>
            <person name="Ogas R."/>
            <person name="Tomko P."/>
            <person name="Gavelis G."/>
            <person name="Widhalm J.R."/>
            <person name="Wisecaver J.H."/>
        </authorList>
    </citation>
    <scope>NUCLEOTIDE SEQUENCE</scope>
    <source>
        <strain evidence="2">ECLA1</strain>
    </source>
</reference>
<protein>
    <submittedName>
        <fullName evidence="2">Uncharacterized protein</fullName>
    </submittedName>
</protein>